<evidence type="ECO:0000256" key="6">
    <source>
        <dbReference type="ARBA" id="ARBA00022741"/>
    </source>
</evidence>
<evidence type="ECO:0000256" key="9">
    <source>
        <dbReference type="ARBA" id="ARBA00022884"/>
    </source>
</evidence>
<dbReference type="InterPro" id="IPR018164">
    <property type="entry name" value="Ala-tRNA-synth_IIc_N"/>
</dbReference>
<dbReference type="EC" id="6.1.1.7" evidence="12"/>
<dbReference type="Pfam" id="PF02272">
    <property type="entry name" value="DHHA1"/>
    <property type="match status" value="1"/>
</dbReference>
<dbReference type="InterPro" id="IPR003156">
    <property type="entry name" value="DHHA1_dom"/>
</dbReference>
<evidence type="ECO:0000313" key="16">
    <source>
        <dbReference type="Proteomes" id="UP000218644"/>
    </source>
</evidence>
<dbReference type="PROSITE" id="PS50860">
    <property type="entry name" value="AA_TRNA_LIGASE_II_ALA"/>
    <property type="match status" value="1"/>
</dbReference>
<dbReference type="InterPro" id="IPR018163">
    <property type="entry name" value="Thr/Ala-tRNA-synth_IIc_edit"/>
</dbReference>
<dbReference type="SUPFAM" id="SSF55186">
    <property type="entry name" value="ThrRS/AlaRS common domain"/>
    <property type="match status" value="1"/>
</dbReference>
<evidence type="ECO:0000256" key="4">
    <source>
        <dbReference type="ARBA" id="ARBA00022598"/>
    </source>
</evidence>
<protein>
    <recommendedName>
        <fullName evidence="12">Alanine--tRNA ligase</fullName>
        <ecNumber evidence="12">6.1.1.7</ecNumber>
    </recommendedName>
    <alternativeName>
        <fullName evidence="12">Alanyl-tRNA synthetase</fullName>
        <shortName evidence="12">AlaRS</shortName>
    </alternativeName>
</protein>
<evidence type="ECO:0000256" key="5">
    <source>
        <dbReference type="ARBA" id="ARBA00022723"/>
    </source>
</evidence>
<dbReference type="FunFam" id="3.30.54.20:FF:000001">
    <property type="entry name" value="Alanine--tRNA ligase"/>
    <property type="match status" value="1"/>
</dbReference>
<evidence type="ECO:0000259" key="14">
    <source>
        <dbReference type="PROSITE" id="PS50860"/>
    </source>
</evidence>
<comment type="function">
    <text evidence="12">Catalyzes the attachment of alanine to tRNA(Ala) in a two-step reaction: alanine is first activated by ATP to form Ala-AMP and then transferred to the acceptor end of tRNA(Ala). Also edits incorrectly charged Ser-tRNA(Ala) and Gly-tRNA(Ala) via its editing domain.</text>
</comment>
<dbReference type="PANTHER" id="PTHR11777">
    <property type="entry name" value="ALANYL-TRNA SYNTHETASE"/>
    <property type="match status" value="1"/>
</dbReference>
<evidence type="ECO:0000256" key="10">
    <source>
        <dbReference type="ARBA" id="ARBA00022917"/>
    </source>
</evidence>
<dbReference type="InterPro" id="IPR018165">
    <property type="entry name" value="Ala-tRNA-synth_IIc_core"/>
</dbReference>
<dbReference type="AlphaFoldDB" id="A0A2A2ARL0"/>
<proteinExistence type="inferred from homology"/>
<dbReference type="Pfam" id="PF07973">
    <property type="entry name" value="tRNA_SAD"/>
    <property type="match status" value="1"/>
</dbReference>
<dbReference type="Gene3D" id="3.30.930.10">
    <property type="entry name" value="Bira Bifunctional Protein, Domain 2"/>
    <property type="match status" value="1"/>
</dbReference>
<dbReference type="GO" id="GO:0004813">
    <property type="term" value="F:alanine-tRNA ligase activity"/>
    <property type="evidence" value="ECO:0007669"/>
    <property type="project" value="UniProtKB-UniRule"/>
</dbReference>
<dbReference type="EMBL" id="NSJD01000006">
    <property type="protein sequence ID" value="PAT40393.1"/>
    <property type="molecule type" value="Genomic_DNA"/>
</dbReference>
<dbReference type="GO" id="GO:0045892">
    <property type="term" value="P:negative regulation of DNA-templated transcription"/>
    <property type="evidence" value="ECO:0007669"/>
    <property type="project" value="TreeGrafter"/>
</dbReference>
<comment type="subcellular location">
    <subcellularLocation>
        <location evidence="1 12">Cytoplasm</location>
    </subcellularLocation>
</comment>
<dbReference type="GO" id="GO:0005829">
    <property type="term" value="C:cytosol"/>
    <property type="evidence" value="ECO:0007669"/>
    <property type="project" value="TreeGrafter"/>
</dbReference>
<dbReference type="GO" id="GO:0000049">
    <property type="term" value="F:tRNA binding"/>
    <property type="evidence" value="ECO:0007669"/>
    <property type="project" value="UniProtKB-KW"/>
</dbReference>
<dbReference type="RefSeq" id="WP_095556754.1">
    <property type="nucleotide sequence ID" value="NZ_NSJD01000006.1"/>
</dbReference>
<keyword evidence="6 12" id="KW-0547">Nucleotide-binding</keyword>
<dbReference type="SUPFAM" id="SSF101353">
    <property type="entry name" value="Putative anticodon-binding domain of alanyl-tRNA synthetase (AlaRS)"/>
    <property type="match status" value="1"/>
</dbReference>
<accession>A0A2A2ARL0</accession>
<keyword evidence="7 12" id="KW-0862">Zinc</keyword>
<dbReference type="InterPro" id="IPR009000">
    <property type="entry name" value="Transl_B-barrel_sf"/>
</dbReference>
<dbReference type="Gene3D" id="6.10.250.550">
    <property type="match status" value="1"/>
</dbReference>
<dbReference type="InterPro" id="IPR050058">
    <property type="entry name" value="Ala-tRNA_ligase"/>
</dbReference>
<evidence type="ECO:0000256" key="11">
    <source>
        <dbReference type="ARBA" id="ARBA00023146"/>
    </source>
</evidence>
<dbReference type="NCBIfam" id="TIGR00344">
    <property type="entry name" value="alaS"/>
    <property type="match status" value="1"/>
</dbReference>
<evidence type="ECO:0000256" key="12">
    <source>
        <dbReference type="HAMAP-Rule" id="MF_00036"/>
    </source>
</evidence>
<keyword evidence="4 12" id="KW-0436">Ligase</keyword>
<comment type="catalytic activity">
    <reaction evidence="12">
        <text>tRNA(Ala) + L-alanine + ATP = L-alanyl-tRNA(Ala) + AMP + diphosphate</text>
        <dbReference type="Rhea" id="RHEA:12540"/>
        <dbReference type="Rhea" id="RHEA-COMP:9657"/>
        <dbReference type="Rhea" id="RHEA-COMP:9923"/>
        <dbReference type="ChEBI" id="CHEBI:30616"/>
        <dbReference type="ChEBI" id="CHEBI:33019"/>
        <dbReference type="ChEBI" id="CHEBI:57972"/>
        <dbReference type="ChEBI" id="CHEBI:78442"/>
        <dbReference type="ChEBI" id="CHEBI:78497"/>
        <dbReference type="ChEBI" id="CHEBI:456215"/>
        <dbReference type="EC" id="6.1.1.7"/>
    </reaction>
</comment>
<reference evidence="15 16" key="1">
    <citation type="submission" date="2017-08" db="EMBL/GenBank/DDBJ databases">
        <title>WGS of Clinical strains of the CDC Group NO-1 linked to zoonotic infections in humans.</title>
        <authorList>
            <person name="Bernier A.-M."/>
            <person name="Bernard K."/>
        </authorList>
    </citation>
    <scope>NUCLEOTIDE SEQUENCE [LARGE SCALE GENOMIC DNA]</scope>
    <source>
        <strain evidence="15 16">NML79-0751</strain>
    </source>
</reference>
<dbReference type="CDD" id="cd00673">
    <property type="entry name" value="AlaRS_core"/>
    <property type="match status" value="1"/>
</dbReference>
<dbReference type="InterPro" id="IPR018162">
    <property type="entry name" value="Ala-tRNA-ligase_IIc_anticod-bd"/>
</dbReference>
<evidence type="ECO:0000256" key="3">
    <source>
        <dbReference type="ARBA" id="ARBA00022555"/>
    </source>
</evidence>
<dbReference type="GO" id="GO:0002161">
    <property type="term" value="F:aminoacyl-tRNA deacylase activity"/>
    <property type="evidence" value="ECO:0007669"/>
    <property type="project" value="TreeGrafter"/>
</dbReference>
<evidence type="ECO:0000256" key="1">
    <source>
        <dbReference type="ARBA" id="ARBA00004496"/>
    </source>
</evidence>
<dbReference type="GO" id="GO:0008270">
    <property type="term" value="F:zinc ion binding"/>
    <property type="evidence" value="ECO:0007669"/>
    <property type="project" value="UniProtKB-UniRule"/>
</dbReference>
<dbReference type="Gene3D" id="3.30.980.10">
    <property type="entry name" value="Threonyl-trna Synthetase, Chain A, domain 2"/>
    <property type="match status" value="1"/>
</dbReference>
<sequence>MTTDKPSTPTSVAEIRQSFLDFFAAKGHTIVPSSSLVPANDPTLMFTNSGMVQFKDVFLGTDKRPYVRATSVQASLRAGGKHNDLENVGYTARHHTFFEMLGNWSFGDYFKKESILWGWELLTKVYGLPPEKLLATVYHEDDEAYDIWTQVIGLPPERVIRIGDNKGGKYKSDNFWMMADTGPCGPCSEIFYDHGPHIPGGPPGSPDEDGDRFIEIWNHVFMQFEMHEDGSVTRLPAPCVDTGMGLERLAAILQGVHSNYEIDLFQALIKAAARETGCTDLDNPSLKVIADHIRATAFLVSDGVIPSNEGRGYVQRRIIRRAIRHGYKLGQKKPFFHKLVRDLVQQMGAAYPRLAEQEARITEALKTEEERFFETLANGMEILDTALAGGVQTLPGDVAFKLHDTYGFPLDLTQDVCRERGVTVDVAGFDAAMQHQKDTARAAGKFKMDKQLAYDGVPSRFTGYTSLNESATVLALYADGAPVQQLQAGQHGVVVLDTTPFYAESGGQVGDRGQITTASGALFDVQDTQKIKADVFGQHGVLQSGSLKVGDAVQAAVNAELRAATTRNHSVTHLMHKALRETLGEHVQQKGSLVDEDKTRFDFVQNAPVTQEQLHRIEQLVNAEIVADAPTVIREMGIEDAKASGAMMLFGEKYGDVVRVVDIGESRELCGGTHVQRAGEIGLFKLVMEGGVAAGVRRVEAITGAKALAYVQQLETTVAQAARTLKAPVHELQAKLEQQLEHAKALEKEIAALKGKLASSQGDELVAQAIDVGGLKVLAAQLDGADAKTLRDTLDKLKDKLKTAAIVLAAVDGGKVQLAAGVTKDSVGKLKAGELVNFVAQQVGGKGGGKPDMAMAGGTDATALPAALHSVQGWVAEKLA</sequence>
<dbReference type="HAMAP" id="MF_00036_B">
    <property type="entry name" value="Ala_tRNA_synth_B"/>
    <property type="match status" value="1"/>
</dbReference>
<keyword evidence="13" id="KW-0175">Coiled coil</keyword>
<evidence type="ECO:0000313" key="15">
    <source>
        <dbReference type="EMBL" id="PAT40393.1"/>
    </source>
</evidence>
<evidence type="ECO:0000256" key="7">
    <source>
        <dbReference type="ARBA" id="ARBA00022833"/>
    </source>
</evidence>
<keyword evidence="12" id="KW-0963">Cytoplasm</keyword>
<keyword evidence="10 12" id="KW-0648">Protein biosynthesis</keyword>
<dbReference type="Pfam" id="PF01411">
    <property type="entry name" value="tRNA-synt_2c"/>
    <property type="match status" value="1"/>
</dbReference>
<dbReference type="FunFam" id="2.40.30.130:FF:000001">
    <property type="entry name" value="Alanine--tRNA ligase"/>
    <property type="match status" value="1"/>
</dbReference>
<comment type="cofactor">
    <cofactor evidence="12">
        <name>Zn(2+)</name>
        <dbReference type="ChEBI" id="CHEBI:29105"/>
    </cofactor>
    <text evidence="12">Binds 1 zinc ion per subunit.</text>
</comment>
<feature type="domain" description="Alanyl-transfer RNA synthetases family profile" evidence="14">
    <location>
        <begin position="10"/>
        <end position="713"/>
    </location>
</feature>
<organism evidence="15 16">
    <name type="scientific">Vandammella animalimorsus</name>
    <dbReference type="NCBI Taxonomy" id="2029117"/>
    <lineage>
        <taxon>Bacteria</taxon>
        <taxon>Pseudomonadati</taxon>
        <taxon>Pseudomonadota</taxon>
        <taxon>Betaproteobacteria</taxon>
        <taxon>Burkholderiales</taxon>
        <taxon>Comamonadaceae</taxon>
        <taxon>Vandammella</taxon>
    </lineage>
</organism>
<evidence type="ECO:0000256" key="2">
    <source>
        <dbReference type="ARBA" id="ARBA00008226"/>
    </source>
</evidence>
<dbReference type="GO" id="GO:0006419">
    <property type="term" value="P:alanyl-tRNA aminoacylation"/>
    <property type="evidence" value="ECO:0007669"/>
    <property type="project" value="UniProtKB-UniRule"/>
</dbReference>
<dbReference type="GO" id="GO:0005524">
    <property type="term" value="F:ATP binding"/>
    <property type="evidence" value="ECO:0007669"/>
    <property type="project" value="UniProtKB-UniRule"/>
</dbReference>
<dbReference type="Gene3D" id="3.10.310.40">
    <property type="match status" value="1"/>
</dbReference>
<name>A0A2A2ARL0_9BURK</name>
<dbReference type="SUPFAM" id="SSF50447">
    <property type="entry name" value="Translation proteins"/>
    <property type="match status" value="1"/>
</dbReference>
<evidence type="ECO:0000256" key="8">
    <source>
        <dbReference type="ARBA" id="ARBA00022840"/>
    </source>
</evidence>
<dbReference type="FunFam" id="3.30.930.10:FF:000004">
    <property type="entry name" value="Alanine--tRNA ligase"/>
    <property type="match status" value="1"/>
</dbReference>
<dbReference type="InterPro" id="IPR023033">
    <property type="entry name" value="Ala_tRNA_ligase_euk/bac"/>
</dbReference>
<dbReference type="FunFam" id="3.30.980.10:FF:000004">
    <property type="entry name" value="Alanine--tRNA ligase, cytoplasmic"/>
    <property type="match status" value="1"/>
</dbReference>
<comment type="domain">
    <text evidence="12">Consists of three domains; the N-terminal catalytic domain, the editing domain and the C-terminal C-Ala domain. The editing domain removes incorrectly charged amino acids, while the C-Ala domain, along with tRNA(Ala), serves as a bridge to cooperatively bring together the editing and aminoacylation centers thus stimulating deacylation of misacylated tRNAs.</text>
</comment>
<keyword evidence="11 12" id="KW-0030">Aminoacyl-tRNA synthetase</keyword>
<dbReference type="PRINTS" id="PR00980">
    <property type="entry name" value="TRNASYNTHALA"/>
</dbReference>
<feature type="binding site" evidence="12">
    <location>
        <position position="670"/>
    </location>
    <ligand>
        <name>Zn(2+)</name>
        <dbReference type="ChEBI" id="CHEBI:29105"/>
    </ligand>
</feature>
<keyword evidence="9 12" id="KW-0694">RNA-binding</keyword>
<dbReference type="PANTHER" id="PTHR11777:SF9">
    <property type="entry name" value="ALANINE--TRNA LIGASE, CYTOPLASMIC"/>
    <property type="match status" value="1"/>
</dbReference>
<dbReference type="Proteomes" id="UP000218644">
    <property type="component" value="Unassembled WGS sequence"/>
</dbReference>
<dbReference type="InterPro" id="IPR002318">
    <property type="entry name" value="Ala-tRNA-lgiase_IIc"/>
</dbReference>
<feature type="coiled-coil region" evidence="13">
    <location>
        <begin position="729"/>
        <end position="763"/>
    </location>
</feature>
<comment type="similarity">
    <text evidence="2 12">Belongs to the class-II aminoacyl-tRNA synthetase family.</text>
</comment>
<dbReference type="SUPFAM" id="SSF55681">
    <property type="entry name" value="Class II aaRS and biotin synthetases"/>
    <property type="match status" value="1"/>
</dbReference>
<dbReference type="InterPro" id="IPR012947">
    <property type="entry name" value="tRNA_SAD"/>
</dbReference>
<gene>
    <name evidence="12" type="primary">alaS</name>
    <name evidence="15" type="ORF">CK623_05885</name>
</gene>
<feature type="binding site" evidence="12">
    <location>
        <position position="674"/>
    </location>
    <ligand>
        <name>Zn(2+)</name>
        <dbReference type="ChEBI" id="CHEBI:29105"/>
    </ligand>
</feature>
<dbReference type="InterPro" id="IPR045864">
    <property type="entry name" value="aa-tRNA-synth_II/BPL/LPL"/>
</dbReference>
<keyword evidence="3 12" id="KW-0820">tRNA-binding</keyword>
<comment type="caution">
    <text evidence="15">The sequence shown here is derived from an EMBL/GenBank/DDBJ whole genome shotgun (WGS) entry which is preliminary data.</text>
</comment>
<feature type="binding site" evidence="12">
    <location>
        <position position="573"/>
    </location>
    <ligand>
        <name>Zn(2+)</name>
        <dbReference type="ChEBI" id="CHEBI:29105"/>
    </ligand>
</feature>
<dbReference type="FunFam" id="3.10.310.40:FF:000001">
    <property type="entry name" value="Alanine--tRNA ligase"/>
    <property type="match status" value="1"/>
</dbReference>
<keyword evidence="8 12" id="KW-0067">ATP-binding</keyword>
<dbReference type="Gene3D" id="2.40.30.130">
    <property type="match status" value="1"/>
</dbReference>
<feature type="binding site" evidence="12">
    <location>
        <position position="569"/>
    </location>
    <ligand>
        <name>Zn(2+)</name>
        <dbReference type="ChEBI" id="CHEBI:29105"/>
    </ligand>
</feature>
<dbReference type="SMART" id="SM00863">
    <property type="entry name" value="tRNA_SAD"/>
    <property type="match status" value="1"/>
</dbReference>
<keyword evidence="5 12" id="KW-0479">Metal-binding</keyword>
<dbReference type="Gene3D" id="3.30.54.20">
    <property type="match status" value="1"/>
</dbReference>
<evidence type="ECO:0000256" key="13">
    <source>
        <dbReference type="SAM" id="Coils"/>
    </source>
</evidence>